<organism evidence="1">
    <name type="scientific">marine sediment metagenome</name>
    <dbReference type="NCBI Taxonomy" id="412755"/>
    <lineage>
        <taxon>unclassified sequences</taxon>
        <taxon>metagenomes</taxon>
        <taxon>ecological metagenomes</taxon>
    </lineage>
</organism>
<reference evidence="1" key="1">
    <citation type="journal article" date="2015" name="Nature">
        <title>Complex archaea that bridge the gap between prokaryotes and eukaryotes.</title>
        <authorList>
            <person name="Spang A."/>
            <person name="Saw J.H."/>
            <person name="Jorgensen S.L."/>
            <person name="Zaremba-Niedzwiedzka K."/>
            <person name="Martijn J."/>
            <person name="Lind A.E."/>
            <person name="van Eijk R."/>
            <person name="Schleper C."/>
            <person name="Guy L."/>
            <person name="Ettema T.J."/>
        </authorList>
    </citation>
    <scope>NUCLEOTIDE SEQUENCE</scope>
</reference>
<protein>
    <submittedName>
        <fullName evidence="1">Uncharacterized protein</fullName>
    </submittedName>
</protein>
<dbReference type="AlphaFoldDB" id="A0A0F9XHK2"/>
<proteinExistence type="predicted"/>
<name>A0A0F9XHK2_9ZZZZ</name>
<gene>
    <name evidence="1" type="ORF">LCGC14_0146630</name>
</gene>
<evidence type="ECO:0000313" key="1">
    <source>
        <dbReference type="EMBL" id="KKN98551.1"/>
    </source>
</evidence>
<accession>A0A0F9XHK2</accession>
<sequence>MGLDLSNRAKIFAGLKEHYCHEIKVVAYGECDEEPINMSIECLDCSVVLIDADSDEVVKTQADTDITRDEFERLNNIIKSLMELGYDLVTSGNSSPRASAALKQTIIDIATLAYGSELAQISIDTEGRWDANIDISEEDFTWLFVEASDGNGRKITADPQLVEGIIAAALGFERTD</sequence>
<comment type="caution">
    <text evidence="1">The sequence shown here is derived from an EMBL/GenBank/DDBJ whole genome shotgun (WGS) entry which is preliminary data.</text>
</comment>
<dbReference type="EMBL" id="LAZR01000051">
    <property type="protein sequence ID" value="KKN98551.1"/>
    <property type="molecule type" value="Genomic_DNA"/>
</dbReference>